<evidence type="ECO:0000256" key="2">
    <source>
        <dbReference type="SAM" id="SignalP"/>
    </source>
</evidence>
<dbReference type="InterPro" id="IPR052169">
    <property type="entry name" value="CW_Biosynth-Accessory"/>
</dbReference>
<dbReference type="AlphaFoldDB" id="A0A841L3X5"/>
<dbReference type="PANTHER" id="PTHR33393">
    <property type="entry name" value="POLYGLUTAMINE SYNTHESIS ACCESSORY PROTEIN RV0574C-RELATED"/>
    <property type="match status" value="1"/>
</dbReference>
<evidence type="ECO:0000313" key="5">
    <source>
        <dbReference type="Proteomes" id="UP000579281"/>
    </source>
</evidence>
<evidence type="ECO:0000256" key="1">
    <source>
        <dbReference type="ARBA" id="ARBA00005662"/>
    </source>
</evidence>
<feature type="signal peptide" evidence="2">
    <location>
        <begin position="1"/>
        <end position="22"/>
    </location>
</feature>
<evidence type="ECO:0000313" key="4">
    <source>
        <dbReference type="EMBL" id="MBB6217025.1"/>
    </source>
</evidence>
<comment type="caution">
    <text evidence="4">The sequence shown here is derived from an EMBL/GenBank/DDBJ whole genome shotgun (WGS) entry which is preliminary data.</text>
</comment>
<sequence>MPKKTVAIILIFILCFSQVAYGQEKPQDTLRISLVGDILLDRAVAQYIENNDVDYPWEKATSIFGASDLVLGNLETSVGIGGQIDINKQYTFQSKPETLKGMVNAGVHGVAIANNHILDYGQEGFVQTLNYLDAYGIKYAGGGKNIEVALKPVVWEMKGMKIGFLAFSRVIYDVSWYATEKRPGILSAYDHYTKQVSETIRKAREQVDFLIVSVHWGKELAQYPEQNEIKLGRMMIDSGADVIMGHHPHVLQGIEFYKNKPIVYSLGNFVFSSTSQLSRTSMIFNLEIGPEGILNSYVIPVKINHCQPTPVEGKEGEEVIGILNAISQQWDTRILKNGDIVGNIEYAKRKISNLSEDVPLVDSGENKSVLKDRRAEKLEKLSSFLGYDFYYDEGANMATLMKENELLTFDYGQEAIMIQREKKNILRSIFIYKPLHLMSKLFKWGFRYIDD</sequence>
<dbReference type="InterPro" id="IPR029052">
    <property type="entry name" value="Metallo-depent_PP-like"/>
</dbReference>
<feature type="domain" description="Capsule synthesis protein CapA" evidence="3">
    <location>
        <begin position="31"/>
        <end position="273"/>
    </location>
</feature>
<comment type="similarity">
    <text evidence="1">Belongs to the CapA family.</text>
</comment>
<evidence type="ECO:0000259" key="3">
    <source>
        <dbReference type="SMART" id="SM00854"/>
    </source>
</evidence>
<reference evidence="4 5" key="1">
    <citation type="submission" date="2020-08" db="EMBL/GenBank/DDBJ databases">
        <title>Genomic Encyclopedia of Type Strains, Phase IV (KMG-IV): sequencing the most valuable type-strain genomes for metagenomic binning, comparative biology and taxonomic classification.</title>
        <authorList>
            <person name="Goeker M."/>
        </authorList>
    </citation>
    <scope>NUCLEOTIDE SEQUENCE [LARGE SCALE GENOMIC DNA]</scope>
    <source>
        <strain evidence="4 5">DSM 103526</strain>
    </source>
</reference>
<name>A0A841L3X5_9FIRM</name>
<accession>A0A841L3X5</accession>
<dbReference type="PANTHER" id="PTHR33393:SF13">
    <property type="entry name" value="PGA BIOSYNTHESIS PROTEIN CAPA"/>
    <property type="match status" value="1"/>
</dbReference>
<organism evidence="4 5">
    <name type="scientific">Anaerosolibacter carboniphilus</name>
    <dbReference type="NCBI Taxonomy" id="1417629"/>
    <lineage>
        <taxon>Bacteria</taxon>
        <taxon>Bacillati</taxon>
        <taxon>Bacillota</taxon>
        <taxon>Clostridia</taxon>
        <taxon>Peptostreptococcales</taxon>
        <taxon>Thermotaleaceae</taxon>
        <taxon>Anaerosolibacter</taxon>
    </lineage>
</organism>
<dbReference type="Proteomes" id="UP000579281">
    <property type="component" value="Unassembled WGS sequence"/>
</dbReference>
<dbReference type="Gene3D" id="3.60.21.10">
    <property type="match status" value="1"/>
</dbReference>
<dbReference type="RefSeq" id="WP_184311544.1">
    <property type="nucleotide sequence ID" value="NZ_JACHEN010000019.1"/>
</dbReference>
<dbReference type="Pfam" id="PF09587">
    <property type="entry name" value="PGA_cap"/>
    <property type="match status" value="1"/>
</dbReference>
<dbReference type="SMART" id="SM00854">
    <property type="entry name" value="PGA_cap"/>
    <property type="match status" value="1"/>
</dbReference>
<protein>
    <submittedName>
        <fullName evidence="4">Poly-gamma-glutamate synthesis protein (Capsule biosynthesis protein)</fullName>
    </submittedName>
</protein>
<gene>
    <name evidence="4" type="ORF">HNQ80_003130</name>
</gene>
<feature type="chain" id="PRO_5038779124" evidence="2">
    <location>
        <begin position="23"/>
        <end position="451"/>
    </location>
</feature>
<keyword evidence="5" id="KW-1185">Reference proteome</keyword>
<keyword evidence="2" id="KW-0732">Signal</keyword>
<dbReference type="InterPro" id="IPR019079">
    <property type="entry name" value="Capsule_synth_CapA"/>
</dbReference>
<dbReference type="EMBL" id="JACHEN010000019">
    <property type="protein sequence ID" value="MBB6217025.1"/>
    <property type="molecule type" value="Genomic_DNA"/>
</dbReference>
<dbReference type="SUPFAM" id="SSF56300">
    <property type="entry name" value="Metallo-dependent phosphatases"/>
    <property type="match status" value="1"/>
</dbReference>
<dbReference type="CDD" id="cd07381">
    <property type="entry name" value="MPP_CapA"/>
    <property type="match status" value="1"/>
</dbReference>
<proteinExistence type="inferred from homology"/>